<dbReference type="Proteomes" id="UP000003803">
    <property type="component" value="Unassembled WGS sequence"/>
</dbReference>
<dbReference type="EMBL" id="ABGD02000019">
    <property type="protein sequence ID" value="EDS10869.1"/>
    <property type="molecule type" value="Genomic_DNA"/>
</dbReference>
<gene>
    <name evidence="1" type="ORF">ANACOL_02423</name>
</gene>
<reference evidence="1" key="1">
    <citation type="submission" date="2007-11" db="EMBL/GenBank/DDBJ databases">
        <authorList>
            <person name="Fulton L."/>
            <person name="Clifton S."/>
            <person name="Fulton B."/>
            <person name="Xu J."/>
            <person name="Minx P."/>
            <person name="Pepin K.H."/>
            <person name="Johnson M."/>
            <person name="Thiruvilangam P."/>
            <person name="Bhonagiri V."/>
            <person name="Nash W.E."/>
            <person name="Mardis E.R."/>
            <person name="Wilson R.K."/>
        </authorList>
    </citation>
    <scope>NUCLEOTIDE SEQUENCE [LARGE SCALE GENOMIC DNA]</scope>
    <source>
        <strain evidence="1">DSM 17241</strain>
    </source>
</reference>
<evidence type="ECO:0000313" key="2">
    <source>
        <dbReference type="Proteomes" id="UP000003803"/>
    </source>
</evidence>
<evidence type="ECO:0000313" key="1">
    <source>
        <dbReference type="EMBL" id="EDS10869.1"/>
    </source>
</evidence>
<reference evidence="1" key="2">
    <citation type="submission" date="2013-09" db="EMBL/GenBank/DDBJ databases">
        <title>Draft genome sequence of Anaerotruncus colihominis(DSM 17241).</title>
        <authorList>
            <person name="Sudarsanam P."/>
            <person name="Ley R."/>
            <person name="Guruge J."/>
            <person name="Turnbaugh P.J."/>
            <person name="Mahowald M."/>
            <person name="Liep D."/>
            <person name="Gordon J."/>
        </authorList>
    </citation>
    <scope>NUCLEOTIDE SEQUENCE</scope>
    <source>
        <strain evidence="1">DSM 17241</strain>
    </source>
</reference>
<sequence>MNHFDCENKYSIQVYRNPPFPPGIAAPRMEGGIFILHRFAYPFPAPPLEMAF</sequence>
<dbReference type="AlphaFoldDB" id="B0PCB4"/>
<accession>B0PCB4</accession>
<comment type="caution">
    <text evidence="1">The sequence shown here is derived from an EMBL/GenBank/DDBJ whole genome shotgun (WGS) entry which is preliminary data.</text>
</comment>
<organism evidence="1 2">
    <name type="scientific">Anaerotruncus colihominis DSM 17241</name>
    <dbReference type="NCBI Taxonomy" id="445972"/>
    <lineage>
        <taxon>Bacteria</taxon>
        <taxon>Bacillati</taxon>
        <taxon>Bacillota</taxon>
        <taxon>Clostridia</taxon>
        <taxon>Eubacteriales</taxon>
        <taxon>Oscillospiraceae</taxon>
        <taxon>Anaerotruncus</taxon>
    </lineage>
</organism>
<protein>
    <submittedName>
        <fullName evidence="1">Uncharacterized protein</fullName>
    </submittedName>
</protein>
<keyword evidence="2" id="KW-1185">Reference proteome</keyword>
<dbReference type="HOGENOM" id="CLU_3076125_0_0_9"/>
<proteinExistence type="predicted"/>
<name>B0PCB4_9FIRM</name>